<dbReference type="Pfam" id="PF16702">
    <property type="entry name" value="DUF5063"/>
    <property type="match status" value="1"/>
</dbReference>
<dbReference type="InterPro" id="IPR032025">
    <property type="entry name" value="DUF5063"/>
</dbReference>
<dbReference type="AlphaFoldDB" id="A0A6N9YL94"/>
<evidence type="ECO:0000313" key="1">
    <source>
        <dbReference type="EMBL" id="NED95841.1"/>
    </source>
</evidence>
<comment type="caution">
    <text evidence="1">The sequence shown here is derived from an EMBL/GenBank/DDBJ whole genome shotgun (WGS) entry which is preliminary data.</text>
</comment>
<protein>
    <submittedName>
        <fullName evidence="1">DUF5063 domain-containing protein</fullName>
    </submittedName>
</protein>
<dbReference type="Proteomes" id="UP000469185">
    <property type="component" value="Unassembled WGS sequence"/>
</dbReference>
<name>A0A6N9YL94_9ACTN</name>
<accession>A0A6N9YL94</accession>
<dbReference type="EMBL" id="JAAGOB010000005">
    <property type="protein sequence ID" value="NED95841.1"/>
    <property type="molecule type" value="Genomic_DNA"/>
</dbReference>
<evidence type="ECO:0000313" key="2">
    <source>
        <dbReference type="Proteomes" id="UP000469185"/>
    </source>
</evidence>
<gene>
    <name evidence="1" type="ORF">G1H11_11005</name>
</gene>
<sequence>MSDQITTSAEEYAEFGVEIADQIESFLLALREIARGADPASSLSLLLLEVSQLSLAGGRLGAINDLVPQDRFEPDTGPDADVDELRERLAKLLDPVDAYVEVVDPVDPNRGVTAFRLSDDLASIAADLLHGLSHFRAGRTVEALWWWQFSYLSSWGSSCGAALRALHSLIAHTRLDHERNDATGAAEQSLLAEVDS</sequence>
<reference evidence="1 2" key="1">
    <citation type="submission" date="2020-02" db="EMBL/GenBank/DDBJ databases">
        <authorList>
            <person name="Li X.-J."/>
            <person name="Feng X.-M."/>
        </authorList>
    </citation>
    <scope>NUCLEOTIDE SEQUENCE [LARGE SCALE GENOMIC DNA]</scope>
    <source>
        <strain evidence="1 2">CGMCC 4.7225</strain>
    </source>
</reference>
<dbReference type="Gene3D" id="1.20.120.1550">
    <property type="entry name" value="Protein of unknown function DUF5063"/>
    <property type="match status" value="1"/>
</dbReference>
<proteinExistence type="predicted"/>
<dbReference type="RefSeq" id="WP_163818610.1">
    <property type="nucleotide sequence ID" value="NZ_JAAGOB010000005.1"/>
</dbReference>
<dbReference type="InterPro" id="IPR038312">
    <property type="entry name" value="DUF5063_sf"/>
</dbReference>
<organism evidence="1 2">
    <name type="scientific">Phytoactinopolyspora alkaliphila</name>
    <dbReference type="NCBI Taxonomy" id="1783498"/>
    <lineage>
        <taxon>Bacteria</taxon>
        <taxon>Bacillati</taxon>
        <taxon>Actinomycetota</taxon>
        <taxon>Actinomycetes</taxon>
        <taxon>Jiangellales</taxon>
        <taxon>Jiangellaceae</taxon>
        <taxon>Phytoactinopolyspora</taxon>
    </lineage>
</organism>
<keyword evidence="2" id="KW-1185">Reference proteome</keyword>